<keyword evidence="9" id="KW-1185">Reference proteome</keyword>
<keyword evidence="4" id="KW-0574">Periplasm</keyword>
<dbReference type="GO" id="GO:0045152">
    <property type="term" value="F:antisigma factor binding"/>
    <property type="evidence" value="ECO:0007669"/>
    <property type="project" value="TreeGrafter"/>
</dbReference>
<evidence type="ECO:0000313" key="8">
    <source>
        <dbReference type="EMBL" id="POR49036.1"/>
    </source>
</evidence>
<keyword evidence="3 5" id="KW-0732">Signal</keyword>
<evidence type="ECO:0000256" key="5">
    <source>
        <dbReference type="SAM" id="SignalP"/>
    </source>
</evidence>
<dbReference type="RefSeq" id="WP_103706111.1">
    <property type="nucleotide sequence ID" value="NZ_PQGA01000012.1"/>
</dbReference>
<organism evidence="8 9">
    <name type="scientific">Paraburkholderia eburnea</name>
    <dbReference type="NCBI Taxonomy" id="1189126"/>
    <lineage>
        <taxon>Bacteria</taxon>
        <taxon>Pseudomonadati</taxon>
        <taxon>Pseudomonadota</taxon>
        <taxon>Betaproteobacteria</taxon>
        <taxon>Burkholderiales</taxon>
        <taxon>Burkholderiaceae</taxon>
        <taxon>Paraburkholderia</taxon>
    </lineage>
</organism>
<dbReference type="PANTHER" id="PTHR38782">
    <property type="match status" value="1"/>
</dbReference>
<feature type="signal peptide" evidence="5">
    <location>
        <begin position="1"/>
        <end position="37"/>
    </location>
</feature>
<evidence type="ECO:0000259" key="7">
    <source>
        <dbReference type="Pfam" id="PF17188"/>
    </source>
</evidence>
<evidence type="ECO:0000256" key="4">
    <source>
        <dbReference type="ARBA" id="ARBA00022764"/>
    </source>
</evidence>
<dbReference type="InterPro" id="IPR005588">
    <property type="entry name" value="MucB_RseB"/>
</dbReference>
<dbReference type="AlphaFoldDB" id="A0A2S4M2U5"/>
<dbReference type="CDD" id="cd16327">
    <property type="entry name" value="RseB"/>
    <property type="match status" value="1"/>
</dbReference>
<name>A0A2S4M2U5_9BURK</name>
<feature type="domain" description="MucB/RseB N-terminal" evidence="6">
    <location>
        <begin position="53"/>
        <end position="229"/>
    </location>
</feature>
<gene>
    <name evidence="8" type="ORF">B0G62_11215</name>
</gene>
<protein>
    <submittedName>
        <fullName evidence="8">MucB/RseB-like sigma(E) regulatory protein</fullName>
    </submittedName>
</protein>
<dbReference type="InterPro" id="IPR033434">
    <property type="entry name" value="MucB/RseB_N"/>
</dbReference>
<accession>A0A2S4M2U5</accession>
<dbReference type="InterPro" id="IPR038484">
    <property type="entry name" value="MucB/RseB_C_sf"/>
</dbReference>
<dbReference type="OrthoDB" id="7067274at2"/>
<feature type="chain" id="PRO_5015498637" evidence="5">
    <location>
        <begin position="38"/>
        <end position="356"/>
    </location>
</feature>
<dbReference type="PIRSF" id="PIRSF005427">
    <property type="entry name" value="RseB"/>
    <property type="match status" value="1"/>
</dbReference>
<evidence type="ECO:0000256" key="3">
    <source>
        <dbReference type="ARBA" id="ARBA00022729"/>
    </source>
</evidence>
<evidence type="ECO:0000256" key="2">
    <source>
        <dbReference type="ARBA" id="ARBA00008150"/>
    </source>
</evidence>
<dbReference type="EMBL" id="PQGA01000012">
    <property type="protein sequence ID" value="POR49036.1"/>
    <property type="molecule type" value="Genomic_DNA"/>
</dbReference>
<evidence type="ECO:0000259" key="6">
    <source>
        <dbReference type="Pfam" id="PF03888"/>
    </source>
</evidence>
<proteinExistence type="inferred from homology"/>
<evidence type="ECO:0000313" key="9">
    <source>
        <dbReference type="Proteomes" id="UP000237381"/>
    </source>
</evidence>
<dbReference type="Gene3D" id="2.50.20.10">
    <property type="entry name" value="Lipoprotein localisation LolA/LolB/LppX"/>
    <property type="match status" value="1"/>
</dbReference>
<dbReference type="Pfam" id="PF17188">
    <property type="entry name" value="MucB_RseB_C"/>
    <property type="match status" value="1"/>
</dbReference>
<dbReference type="GO" id="GO:0032885">
    <property type="term" value="P:regulation of polysaccharide biosynthetic process"/>
    <property type="evidence" value="ECO:0007669"/>
    <property type="project" value="TreeGrafter"/>
</dbReference>
<comment type="subcellular location">
    <subcellularLocation>
        <location evidence="1">Periplasm</location>
    </subcellularLocation>
</comment>
<dbReference type="InterPro" id="IPR033436">
    <property type="entry name" value="MucB/RseB_C"/>
</dbReference>
<dbReference type="GO" id="GO:0030288">
    <property type="term" value="C:outer membrane-bounded periplasmic space"/>
    <property type="evidence" value="ECO:0007669"/>
    <property type="project" value="TreeGrafter"/>
</dbReference>
<dbReference type="Pfam" id="PF03888">
    <property type="entry name" value="MucB_RseB"/>
    <property type="match status" value="1"/>
</dbReference>
<dbReference type="Proteomes" id="UP000237381">
    <property type="component" value="Unassembled WGS sequence"/>
</dbReference>
<reference evidence="8 9" key="1">
    <citation type="submission" date="2018-01" db="EMBL/GenBank/DDBJ databases">
        <title>Genomic Encyclopedia of Type Strains, Phase III (KMG-III): the genomes of soil and plant-associated and newly described type strains.</title>
        <authorList>
            <person name="Whitman W."/>
        </authorList>
    </citation>
    <scope>NUCLEOTIDE SEQUENCE [LARGE SCALE GENOMIC DNA]</scope>
    <source>
        <strain evidence="8 9">JCM 18070</strain>
    </source>
</reference>
<comment type="caution">
    <text evidence="8">The sequence shown here is derived from an EMBL/GenBank/DDBJ whole genome shotgun (WGS) entry which is preliminary data.</text>
</comment>
<comment type="similarity">
    <text evidence="2">Belongs to the RseB family.</text>
</comment>
<dbReference type="Gene3D" id="3.30.200.100">
    <property type="entry name" value="MucB/RseB, C-terminal domain"/>
    <property type="match status" value="1"/>
</dbReference>
<dbReference type="PANTHER" id="PTHR38782:SF1">
    <property type="entry name" value="SIGMA-E FACTOR REGULATORY PROTEIN RSEB"/>
    <property type="match status" value="1"/>
</dbReference>
<evidence type="ECO:0000256" key="1">
    <source>
        <dbReference type="ARBA" id="ARBA00004418"/>
    </source>
</evidence>
<feature type="domain" description="MucB/RseB C-terminal" evidence="7">
    <location>
        <begin position="251"/>
        <end position="351"/>
    </location>
</feature>
<sequence length="356" mass="39127">MQTLRLNNNTFWGRLPALLCCAAVMFTALSAATRAHAQGASSVSIADPATRQSAAQWLDRIQQAAQQQNYIGTFVYQRGNFVQSSRITHYATKSDGEFEQLESLDGKPRKMLRHNDDLYTFVPERKLCVVEKRQNKDAFPALLATSGDQVLSVYDPKMLGSDRVAGIDSQVIELDPKDAYRFAYKLWADAKTGLLLRSQTLDPSNGQVLQQLSFTQVSIGVPVDKAPIAAGMRNTAGWTVVRPPLQSVDMEAQGWTFGQTAPGFVKIRELRRPMAARDANEPPIPVDQAVFSDGLSAVSVFVEPVEHNSRKEGAGSNGATHVLVKRSGDYWITLLGEVPQATLQQFASAIEYKAPK</sequence>